<accession>A0A9Q1M9Z9</accession>
<dbReference type="Proteomes" id="UP001152561">
    <property type="component" value="Unassembled WGS sequence"/>
</dbReference>
<gene>
    <name evidence="1" type="ORF">K7X08_028305</name>
</gene>
<evidence type="ECO:0000313" key="1">
    <source>
        <dbReference type="EMBL" id="KAJ8551862.1"/>
    </source>
</evidence>
<dbReference type="AlphaFoldDB" id="A0A9Q1M9Z9"/>
<dbReference type="EMBL" id="JAJAGQ010000010">
    <property type="protein sequence ID" value="KAJ8551862.1"/>
    <property type="molecule type" value="Genomic_DNA"/>
</dbReference>
<sequence length="70" mass="8328">MIPRFTHYINNVNFFIYITANFKYPLAHLVFSQGQKLKGYINYEVHCACFSHVGDDDDFKLCHEQEPNRE</sequence>
<reference evidence="2" key="1">
    <citation type="journal article" date="2023" name="Proc. Natl. Acad. Sci. U.S.A.">
        <title>Genomic and structural basis for evolution of tropane alkaloid biosynthesis.</title>
        <authorList>
            <person name="Wanga Y.-J."/>
            <person name="Taina T."/>
            <person name="Yua J.-Y."/>
            <person name="Lia J."/>
            <person name="Xua B."/>
            <person name="Chenc J."/>
            <person name="D'Auriad J.C."/>
            <person name="Huanga J.-P."/>
            <person name="Huanga S.-X."/>
        </authorList>
    </citation>
    <scope>NUCLEOTIDE SEQUENCE [LARGE SCALE GENOMIC DNA]</scope>
    <source>
        <strain evidence="2">cv. KIB-2019</strain>
    </source>
</reference>
<comment type="caution">
    <text evidence="1">The sequence shown here is derived from an EMBL/GenBank/DDBJ whole genome shotgun (WGS) entry which is preliminary data.</text>
</comment>
<keyword evidence="2" id="KW-1185">Reference proteome</keyword>
<name>A0A9Q1M9Z9_9SOLA</name>
<organism evidence="1 2">
    <name type="scientific">Anisodus acutangulus</name>
    <dbReference type="NCBI Taxonomy" id="402998"/>
    <lineage>
        <taxon>Eukaryota</taxon>
        <taxon>Viridiplantae</taxon>
        <taxon>Streptophyta</taxon>
        <taxon>Embryophyta</taxon>
        <taxon>Tracheophyta</taxon>
        <taxon>Spermatophyta</taxon>
        <taxon>Magnoliopsida</taxon>
        <taxon>eudicotyledons</taxon>
        <taxon>Gunneridae</taxon>
        <taxon>Pentapetalae</taxon>
        <taxon>asterids</taxon>
        <taxon>lamiids</taxon>
        <taxon>Solanales</taxon>
        <taxon>Solanaceae</taxon>
        <taxon>Solanoideae</taxon>
        <taxon>Hyoscyameae</taxon>
        <taxon>Anisodus</taxon>
    </lineage>
</organism>
<proteinExistence type="predicted"/>
<protein>
    <submittedName>
        <fullName evidence="1">Uncharacterized protein</fullName>
    </submittedName>
</protein>
<evidence type="ECO:0000313" key="2">
    <source>
        <dbReference type="Proteomes" id="UP001152561"/>
    </source>
</evidence>